<comment type="caution">
    <text evidence="2">The sequence shown here is derived from an EMBL/GenBank/DDBJ whole genome shotgun (WGS) entry which is preliminary data.</text>
</comment>
<reference evidence="2" key="1">
    <citation type="journal article" date="2022" name="bioRxiv">
        <title>Sequencing and chromosome-scale assembly of the giantPleurodeles waltlgenome.</title>
        <authorList>
            <person name="Brown T."/>
            <person name="Elewa A."/>
            <person name="Iarovenko S."/>
            <person name="Subramanian E."/>
            <person name="Araus A.J."/>
            <person name="Petzold A."/>
            <person name="Susuki M."/>
            <person name="Suzuki K.-i.T."/>
            <person name="Hayashi T."/>
            <person name="Toyoda A."/>
            <person name="Oliveira C."/>
            <person name="Osipova E."/>
            <person name="Leigh N.D."/>
            <person name="Simon A."/>
            <person name="Yun M.H."/>
        </authorList>
    </citation>
    <scope>NUCLEOTIDE SEQUENCE</scope>
    <source>
        <strain evidence="2">20211129_DDA</strain>
        <tissue evidence="2">Liver</tissue>
    </source>
</reference>
<evidence type="ECO:0000313" key="3">
    <source>
        <dbReference type="Proteomes" id="UP001066276"/>
    </source>
</evidence>
<keyword evidence="3" id="KW-1185">Reference proteome</keyword>
<gene>
    <name evidence="2" type="ORF">NDU88_011430</name>
</gene>
<organism evidence="2 3">
    <name type="scientific">Pleurodeles waltl</name>
    <name type="common">Iberian ribbed newt</name>
    <dbReference type="NCBI Taxonomy" id="8319"/>
    <lineage>
        <taxon>Eukaryota</taxon>
        <taxon>Metazoa</taxon>
        <taxon>Chordata</taxon>
        <taxon>Craniata</taxon>
        <taxon>Vertebrata</taxon>
        <taxon>Euteleostomi</taxon>
        <taxon>Amphibia</taxon>
        <taxon>Batrachia</taxon>
        <taxon>Caudata</taxon>
        <taxon>Salamandroidea</taxon>
        <taxon>Salamandridae</taxon>
        <taxon>Pleurodelinae</taxon>
        <taxon>Pleurodeles</taxon>
    </lineage>
</organism>
<name>A0AAV7R2Z7_PLEWA</name>
<evidence type="ECO:0000313" key="2">
    <source>
        <dbReference type="EMBL" id="KAJ1145138.1"/>
    </source>
</evidence>
<accession>A0AAV7R2Z7</accession>
<evidence type="ECO:0000256" key="1">
    <source>
        <dbReference type="SAM" id="MobiDB-lite"/>
    </source>
</evidence>
<dbReference type="EMBL" id="JANPWB010000010">
    <property type="protein sequence ID" value="KAJ1145138.1"/>
    <property type="molecule type" value="Genomic_DNA"/>
</dbReference>
<dbReference type="AlphaFoldDB" id="A0AAV7R2Z7"/>
<dbReference type="Proteomes" id="UP001066276">
    <property type="component" value="Chromosome 6"/>
</dbReference>
<sequence length="84" mass="8901">MRKRPPRATTVPEQGASAMVPRPSKPADKRLTQTRQRMRSRRLICGAGAAGGKSRDAVCERGRVSGLPCEGGKPPEMTIGTAAS</sequence>
<protein>
    <submittedName>
        <fullName evidence="2">Uncharacterized protein</fullName>
    </submittedName>
</protein>
<feature type="region of interest" description="Disordered" evidence="1">
    <location>
        <begin position="1"/>
        <end position="36"/>
    </location>
</feature>
<proteinExistence type="predicted"/>